<dbReference type="EMBL" id="JACHMG010000001">
    <property type="protein sequence ID" value="MBB4688378.1"/>
    <property type="molecule type" value="Genomic_DNA"/>
</dbReference>
<dbReference type="CDD" id="cd14014">
    <property type="entry name" value="STKc_PknB_like"/>
    <property type="match status" value="1"/>
</dbReference>
<dbReference type="AlphaFoldDB" id="A0A840J4P4"/>
<evidence type="ECO:0000259" key="4">
    <source>
        <dbReference type="PROSITE" id="PS50011"/>
    </source>
</evidence>
<dbReference type="RefSeq" id="WP_184783075.1">
    <property type="nucleotide sequence ID" value="NZ_JACHMG010000001.1"/>
</dbReference>
<reference evidence="5 6" key="1">
    <citation type="submission" date="2020-08" db="EMBL/GenBank/DDBJ databases">
        <title>Sequencing the genomes of 1000 actinobacteria strains.</title>
        <authorList>
            <person name="Klenk H.-P."/>
        </authorList>
    </citation>
    <scope>NUCLEOTIDE SEQUENCE [LARGE SCALE GENOMIC DNA]</scope>
    <source>
        <strain evidence="5 6">DSM 45859</strain>
    </source>
</reference>
<dbReference type="Gene3D" id="3.30.200.20">
    <property type="entry name" value="Phosphorylase Kinase, domain 1"/>
    <property type="match status" value="1"/>
</dbReference>
<dbReference type="GO" id="GO:0005524">
    <property type="term" value="F:ATP binding"/>
    <property type="evidence" value="ECO:0007669"/>
    <property type="project" value="UniProtKB-KW"/>
</dbReference>
<protein>
    <recommendedName>
        <fullName evidence="4">Protein kinase domain-containing protein</fullName>
    </recommendedName>
</protein>
<dbReference type="InterPro" id="IPR051931">
    <property type="entry name" value="PAK3-like"/>
</dbReference>
<dbReference type="SUPFAM" id="SSF56112">
    <property type="entry name" value="Protein kinase-like (PK-like)"/>
    <property type="match status" value="1"/>
</dbReference>
<dbReference type="InterPro" id="IPR008271">
    <property type="entry name" value="Ser/Thr_kinase_AS"/>
</dbReference>
<dbReference type="PROSITE" id="PS00108">
    <property type="entry name" value="PROTEIN_KINASE_ST"/>
    <property type="match status" value="1"/>
</dbReference>
<dbReference type="PROSITE" id="PS50011">
    <property type="entry name" value="PROTEIN_KINASE_DOM"/>
    <property type="match status" value="1"/>
</dbReference>
<feature type="domain" description="Protein kinase" evidence="4">
    <location>
        <begin position="11"/>
        <end position="257"/>
    </location>
</feature>
<dbReference type="GO" id="GO:0004672">
    <property type="term" value="F:protein kinase activity"/>
    <property type="evidence" value="ECO:0007669"/>
    <property type="project" value="InterPro"/>
</dbReference>
<accession>A0A840J4P4</accession>
<dbReference type="SMART" id="SM00220">
    <property type="entry name" value="S_TKc"/>
    <property type="match status" value="1"/>
</dbReference>
<proteinExistence type="inferred from homology"/>
<dbReference type="InterPro" id="IPR011009">
    <property type="entry name" value="Kinase-like_dom_sf"/>
</dbReference>
<evidence type="ECO:0000313" key="6">
    <source>
        <dbReference type="Proteomes" id="UP000581769"/>
    </source>
</evidence>
<dbReference type="PANTHER" id="PTHR45832:SF22">
    <property type="entry name" value="SERINE_THREONINE-PROTEIN KINASE SAMKA-RELATED"/>
    <property type="match status" value="1"/>
</dbReference>
<sequence length="592" mass="62573">MRTGDVVGDRYLLEDARGAGTGGIVWTGFDRKLKRTVALKRPHALASQADRLQFRQEAEIAARVHHPNVISVFDTVDDDECWLVMEYSPARGLDQVLAAGGPLPAGRVARIGAQIAAALSAVHARNIVHRDVKPGNILVDDQDFAQLTDFGISVWRQVTWTGDGSFSGTAGYAAPEVVAGRPATTASDVFSLGATLFAALEGTSPFGTGAPGEVLKRVGGGELLPSPHAGPLAPLLTRMLALEPRKRPTAEEAHGQLRELGGAAAAPSPVVRPVVTGRPFWRRPRYQALAAAAVVAGICAAVFLRTDQPQPGTSQAAASVTDFVGDERTVDPCALLDRKVLEQFGPTELQSTRGNFNRCDVMVNSGAQDSVDVEVQLVSRSANEVPGGPAEVIVEKPTDSDECDRSMVLDREYAVRITASMPNPPANLCTIADAAVEVVRDHVTDGGGLLPRRSVAFPADSLALLDACALLDAGALAELPAIDPRSAQPDFGNWSCKWFGGEGAAQVHLRYDQHVAGDKIGGEPTPLGSHTAYVRRDVDSGTSCTVTVPQQSRQWRAVVDLMVLTVKGDRPGDEYCPVATRLSAAAAAGLPH</sequence>
<evidence type="ECO:0000256" key="2">
    <source>
        <dbReference type="ARBA" id="ARBA00022741"/>
    </source>
</evidence>
<dbReference type="PANTHER" id="PTHR45832">
    <property type="entry name" value="SERINE/THREONINE-PROTEIN KINASE SAMKA-RELATED-RELATED"/>
    <property type="match status" value="1"/>
</dbReference>
<comment type="caution">
    <text evidence="5">The sequence shown here is derived from an EMBL/GenBank/DDBJ whole genome shotgun (WGS) entry which is preliminary data.</text>
</comment>
<keyword evidence="3" id="KW-0067">ATP-binding</keyword>
<keyword evidence="2" id="KW-0547">Nucleotide-binding</keyword>
<gene>
    <name evidence="5" type="ORF">BJY18_005863</name>
</gene>
<dbReference type="Gene3D" id="1.10.510.10">
    <property type="entry name" value="Transferase(Phosphotransferase) domain 1"/>
    <property type="match status" value="1"/>
</dbReference>
<comment type="similarity">
    <text evidence="1">Belongs to the protein kinase superfamily. STE Ser/Thr protein kinase family. STE20 subfamily.</text>
</comment>
<organism evidence="5 6">
    <name type="scientific">Amycolatopsis jiangsuensis</name>
    <dbReference type="NCBI Taxonomy" id="1181879"/>
    <lineage>
        <taxon>Bacteria</taxon>
        <taxon>Bacillati</taxon>
        <taxon>Actinomycetota</taxon>
        <taxon>Actinomycetes</taxon>
        <taxon>Pseudonocardiales</taxon>
        <taxon>Pseudonocardiaceae</taxon>
        <taxon>Amycolatopsis</taxon>
    </lineage>
</organism>
<evidence type="ECO:0000313" key="5">
    <source>
        <dbReference type="EMBL" id="MBB4688378.1"/>
    </source>
</evidence>
<keyword evidence="6" id="KW-1185">Reference proteome</keyword>
<dbReference type="Pfam" id="PF00069">
    <property type="entry name" value="Pkinase"/>
    <property type="match status" value="1"/>
</dbReference>
<name>A0A840J4P4_9PSEU</name>
<dbReference type="Proteomes" id="UP000581769">
    <property type="component" value="Unassembled WGS sequence"/>
</dbReference>
<evidence type="ECO:0000256" key="3">
    <source>
        <dbReference type="ARBA" id="ARBA00022840"/>
    </source>
</evidence>
<evidence type="ECO:0000256" key="1">
    <source>
        <dbReference type="ARBA" id="ARBA00008874"/>
    </source>
</evidence>
<dbReference type="InterPro" id="IPR000719">
    <property type="entry name" value="Prot_kinase_dom"/>
</dbReference>